<dbReference type="Pfam" id="PF00420">
    <property type="entry name" value="Oxidored_q2"/>
    <property type="match status" value="1"/>
</dbReference>
<evidence type="ECO:0000313" key="7">
    <source>
        <dbReference type="EMBL" id="ADY54496.1"/>
    </source>
</evidence>
<evidence type="ECO:0000256" key="5">
    <source>
        <dbReference type="ARBA" id="ARBA00023136"/>
    </source>
</evidence>
<keyword evidence="2" id="KW-1003">Cell membrane</keyword>
<dbReference type="PANTHER" id="PTHR38601:SF1">
    <property type="entry name" value="HYDROGENASE-4 COMPONENT E"/>
    <property type="match status" value="1"/>
</dbReference>
<feature type="transmembrane region" description="Helical" evidence="6">
    <location>
        <begin position="181"/>
        <end position="199"/>
    </location>
</feature>
<dbReference type="OrthoDB" id="5298295at2"/>
<dbReference type="Gene3D" id="1.10.287.3510">
    <property type="match status" value="1"/>
</dbReference>
<feature type="transmembrane region" description="Helical" evidence="6">
    <location>
        <begin position="6"/>
        <end position="25"/>
    </location>
</feature>
<feature type="transmembrane region" description="Helical" evidence="6">
    <location>
        <begin position="150"/>
        <end position="169"/>
    </location>
</feature>
<feature type="transmembrane region" description="Helical" evidence="6">
    <location>
        <begin position="100"/>
        <end position="119"/>
    </location>
</feature>
<gene>
    <name evidence="7" type="ordered locus">Sgly_0125</name>
</gene>
<dbReference type="AlphaFoldDB" id="F0SVM0"/>
<keyword evidence="4 6" id="KW-1133">Transmembrane helix</keyword>
<dbReference type="InterPro" id="IPR039428">
    <property type="entry name" value="NUOK/Mnh_C1-like"/>
</dbReference>
<sequence>MAYDNLGISNLMITLVLCTCFMILVARFLDTVIAIIVAQAVLLAGLSLSLGYVTGIHEMYFAALLTLAVKAGLIPFILARVIKKVGISKDIKSYLNRKTSLILAGALVIVAYFSTGQIIGQESGLIREALHAGVAMMLIGLLVMTTRKSAVMQITGFIIMENGLFLMGVGTSKGMPPVVELGIFLDMLIGILIMGILVFRINRSFESIDTEKLRNLRG</sequence>
<evidence type="ECO:0000256" key="4">
    <source>
        <dbReference type="ARBA" id="ARBA00022989"/>
    </source>
</evidence>
<evidence type="ECO:0000313" key="8">
    <source>
        <dbReference type="Proteomes" id="UP000007488"/>
    </source>
</evidence>
<dbReference type="GO" id="GO:0005886">
    <property type="term" value="C:plasma membrane"/>
    <property type="evidence" value="ECO:0007669"/>
    <property type="project" value="UniProtKB-SubCell"/>
</dbReference>
<proteinExistence type="predicted"/>
<evidence type="ECO:0000256" key="3">
    <source>
        <dbReference type="ARBA" id="ARBA00022692"/>
    </source>
</evidence>
<dbReference type="Proteomes" id="UP000007488">
    <property type="component" value="Chromosome"/>
</dbReference>
<dbReference type="EMBL" id="CP002547">
    <property type="protein sequence ID" value="ADY54496.1"/>
    <property type="molecule type" value="Genomic_DNA"/>
</dbReference>
<keyword evidence="5 6" id="KW-0472">Membrane</keyword>
<keyword evidence="8" id="KW-1185">Reference proteome</keyword>
<name>F0SVM0_SYNGF</name>
<comment type="subcellular location">
    <subcellularLocation>
        <location evidence="1">Cell membrane</location>
        <topology evidence="1">Multi-pass membrane protein</topology>
    </subcellularLocation>
</comment>
<evidence type="ECO:0000256" key="2">
    <source>
        <dbReference type="ARBA" id="ARBA00022475"/>
    </source>
</evidence>
<evidence type="ECO:0000256" key="6">
    <source>
        <dbReference type="SAM" id="Phobius"/>
    </source>
</evidence>
<dbReference type="RefSeq" id="WP_013623367.1">
    <property type="nucleotide sequence ID" value="NC_015172.1"/>
</dbReference>
<dbReference type="STRING" id="645991.Sgly_0125"/>
<protein>
    <submittedName>
        <fullName evidence="7">Hydrogenase, membrane subunit 2-like protein</fullName>
    </submittedName>
</protein>
<dbReference type="KEGG" id="sgy:Sgly_0125"/>
<organism evidence="7 8">
    <name type="scientific">Syntrophobotulus glycolicus (strain DSM 8271 / FlGlyR)</name>
    <dbReference type="NCBI Taxonomy" id="645991"/>
    <lineage>
        <taxon>Bacteria</taxon>
        <taxon>Bacillati</taxon>
        <taxon>Bacillota</taxon>
        <taxon>Clostridia</taxon>
        <taxon>Eubacteriales</taxon>
        <taxon>Desulfitobacteriaceae</taxon>
        <taxon>Syntrophobotulus</taxon>
    </lineage>
</organism>
<feature type="transmembrane region" description="Helical" evidence="6">
    <location>
        <begin position="59"/>
        <end position="79"/>
    </location>
</feature>
<evidence type="ECO:0000256" key="1">
    <source>
        <dbReference type="ARBA" id="ARBA00004651"/>
    </source>
</evidence>
<dbReference type="PANTHER" id="PTHR38601">
    <property type="entry name" value="HYDROGENASE-4 COMPONENT E"/>
    <property type="match status" value="1"/>
</dbReference>
<reference evidence="7 8" key="1">
    <citation type="journal article" date="2011" name="Stand. Genomic Sci.">
        <title>Complete genome sequence of Syntrophobotulus glycolicus type strain (FlGlyR).</title>
        <authorList>
            <person name="Han C."/>
            <person name="Mwirichia R."/>
            <person name="Chertkov O."/>
            <person name="Held B."/>
            <person name="Lapidus A."/>
            <person name="Nolan M."/>
            <person name="Lucas S."/>
            <person name="Hammon N."/>
            <person name="Deshpande S."/>
            <person name="Cheng J.F."/>
            <person name="Tapia R."/>
            <person name="Goodwin L."/>
            <person name="Pitluck S."/>
            <person name="Huntemann M."/>
            <person name="Liolios K."/>
            <person name="Ivanova N."/>
            <person name="Pagani I."/>
            <person name="Mavromatis K."/>
            <person name="Ovchinikova G."/>
            <person name="Pati A."/>
            <person name="Chen A."/>
            <person name="Palaniappan K."/>
            <person name="Land M."/>
            <person name="Hauser L."/>
            <person name="Brambilla E.M."/>
            <person name="Rohde M."/>
            <person name="Spring S."/>
            <person name="Sikorski J."/>
            <person name="Goker M."/>
            <person name="Woyke T."/>
            <person name="Bristow J."/>
            <person name="Eisen J.A."/>
            <person name="Markowitz V."/>
            <person name="Hugenholtz P."/>
            <person name="Kyrpides N.C."/>
            <person name="Klenk H.P."/>
            <person name="Detter J.C."/>
        </authorList>
    </citation>
    <scope>NUCLEOTIDE SEQUENCE [LARGE SCALE GENOMIC DNA]</scope>
    <source>
        <strain evidence="8">DSM 8271 / FlGlyR</strain>
    </source>
</reference>
<dbReference type="eggNOG" id="COG4237">
    <property type="taxonomic scope" value="Bacteria"/>
</dbReference>
<accession>F0SVM0</accession>
<feature type="transmembrane region" description="Helical" evidence="6">
    <location>
        <begin position="32"/>
        <end position="53"/>
    </location>
</feature>
<reference evidence="8" key="2">
    <citation type="submission" date="2011-02" db="EMBL/GenBank/DDBJ databases">
        <title>The complete genome of Syntrophobotulus glycolicus DSM 8271.</title>
        <authorList>
            <person name="Lucas S."/>
            <person name="Copeland A."/>
            <person name="Lapidus A."/>
            <person name="Bruce D."/>
            <person name="Goodwin L."/>
            <person name="Pitluck S."/>
            <person name="Kyrpides N."/>
            <person name="Mavromatis K."/>
            <person name="Pagani I."/>
            <person name="Ivanova N."/>
            <person name="Mikhailova N."/>
            <person name="Chertkov O."/>
            <person name="Held B."/>
            <person name="Detter J.C."/>
            <person name="Tapia R."/>
            <person name="Han C."/>
            <person name="Land M."/>
            <person name="Hauser L."/>
            <person name="Markowitz V."/>
            <person name="Cheng J.-F."/>
            <person name="Hugenholtz P."/>
            <person name="Woyke T."/>
            <person name="Wu D."/>
            <person name="Spring S."/>
            <person name="Schroeder M."/>
            <person name="Brambilla E."/>
            <person name="Klenk H.-P."/>
            <person name="Eisen J.A."/>
        </authorList>
    </citation>
    <scope>NUCLEOTIDE SEQUENCE [LARGE SCALE GENOMIC DNA]</scope>
    <source>
        <strain evidence="8">DSM 8271 / FlGlyR</strain>
    </source>
</reference>
<dbReference type="InterPro" id="IPR038730">
    <property type="entry name" value="HyfE-like"/>
</dbReference>
<feature type="transmembrane region" description="Helical" evidence="6">
    <location>
        <begin position="125"/>
        <end position="143"/>
    </location>
</feature>
<keyword evidence="3 6" id="KW-0812">Transmembrane</keyword>
<dbReference type="HOGENOM" id="CLU_088957_0_0_9"/>